<dbReference type="PANTHER" id="PTHR16305">
    <property type="entry name" value="TESTICULAR SOLUBLE ADENYLYL CYCLASE"/>
    <property type="match status" value="1"/>
</dbReference>
<dbReference type="GO" id="GO:0005737">
    <property type="term" value="C:cytoplasm"/>
    <property type="evidence" value="ECO:0007669"/>
    <property type="project" value="TreeGrafter"/>
</dbReference>
<reference evidence="5" key="1">
    <citation type="submission" date="2021-01" db="EMBL/GenBank/DDBJ databases">
        <title>Whole genome shotgun sequence of Rhizocola hellebori NBRC 109834.</title>
        <authorList>
            <person name="Komaki H."/>
            <person name="Tamura T."/>
        </authorList>
    </citation>
    <scope>NUCLEOTIDE SEQUENCE</scope>
    <source>
        <strain evidence="5">NBRC 109834</strain>
    </source>
</reference>
<dbReference type="Pfam" id="PF13191">
    <property type="entry name" value="AAA_16"/>
    <property type="match status" value="1"/>
</dbReference>
<evidence type="ECO:0000256" key="3">
    <source>
        <dbReference type="SAM" id="MobiDB-lite"/>
    </source>
</evidence>
<dbReference type="SUPFAM" id="SSF46894">
    <property type="entry name" value="C-terminal effector domain of the bipartite response regulators"/>
    <property type="match status" value="1"/>
</dbReference>
<dbReference type="GO" id="GO:0005524">
    <property type="term" value="F:ATP binding"/>
    <property type="evidence" value="ECO:0007669"/>
    <property type="project" value="UniProtKB-KW"/>
</dbReference>
<dbReference type="AlphaFoldDB" id="A0A8J3VEW1"/>
<dbReference type="PANTHER" id="PTHR16305:SF35">
    <property type="entry name" value="TRANSCRIPTIONAL ACTIVATOR DOMAIN"/>
    <property type="match status" value="1"/>
</dbReference>
<evidence type="ECO:0000256" key="1">
    <source>
        <dbReference type="ARBA" id="ARBA00022741"/>
    </source>
</evidence>
<evidence type="ECO:0000259" key="4">
    <source>
        <dbReference type="PROSITE" id="PS50043"/>
    </source>
</evidence>
<dbReference type="GO" id="GO:0003677">
    <property type="term" value="F:DNA binding"/>
    <property type="evidence" value="ECO:0007669"/>
    <property type="project" value="InterPro"/>
</dbReference>
<dbReference type="EMBL" id="BONY01000010">
    <property type="protein sequence ID" value="GIH03940.1"/>
    <property type="molecule type" value="Genomic_DNA"/>
</dbReference>
<dbReference type="InterPro" id="IPR011990">
    <property type="entry name" value="TPR-like_helical_dom_sf"/>
</dbReference>
<dbReference type="InterPro" id="IPR000792">
    <property type="entry name" value="Tscrpt_reg_LuxR_C"/>
</dbReference>
<organism evidence="5 6">
    <name type="scientific">Rhizocola hellebori</name>
    <dbReference type="NCBI Taxonomy" id="1392758"/>
    <lineage>
        <taxon>Bacteria</taxon>
        <taxon>Bacillati</taxon>
        <taxon>Actinomycetota</taxon>
        <taxon>Actinomycetes</taxon>
        <taxon>Micromonosporales</taxon>
        <taxon>Micromonosporaceae</taxon>
        <taxon>Rhizocola</taxon>
    </lineage>
</organism>
<feature type="domain" description="HTH luxR-type" evidence="4">
    <location>
        <begin position="932"/>
        <end position="997"/>
    </location>
</feature>
<keyword evidence="2" id="KW-0067">ATP-binding</keyword>
<dbReference type="SUPFAM" id="SSF52540">
    <property type="entry name" value="P-loop containing nucleoside triphosphate hydrolases"/>
    <property type="match status" value="1"/>
</dbReference>
<sequence length="998" mass="107001">MRQRVTCPEMVGRSAELDRLRDGLARAQKGSPAAVIVTGEAGIGKTRLLNEFLAGVGDKVRVVRGGCVPLAEGLQPLAPVGEMLRSLARDLPELPQSEATVLAALLSGQPPPNPAPTTQSQEVLPTPRPPMPMPQRLTPATPREASTGEAHEAVSGVALEGHADQARLFATLRRLLFAAAENATMVVVLEDLHWADASSRSLLSYLVHGMRHQEGRMLLIGTCRSDELPDQHPLRALLAELSRAGAERIELGGLGPGQVADQMAGILSAPVADELAARMHARCGGNPFLVEEVLAAGASTGPLPQGTRDILLQRVRRLNSAQRHLLLAVAVAGRTAQHELLAAVLGTAEEMLLSQLRTVVDEHLLIAVERGYAFRHALVAEALVAEALPQERVRLHRAYAEALTGRASDAAETAYHWCEAGDPVRGLIACVEAGLAAEGLFAQSEACRHFDRAIQLWDEAPPAHSLSPLDFVELCRHAAEAAFLDGDTGYAIAATRNALRRCAADTVRAGTLYERLGRYLWANGNAETESIGAYESAVQLAPAGASAQRARALTGLAGALTYADRPDAAAWCEEALQVARSAGAQREEGRALQSLGYCEAMAGNVESGLSACRDALGIATRLGHSEDLYRAYTNLAGVLRMAGRTAEAAATAMEGAHVARRHGADRTYGNLLLGDAVDALILLGRWDEADAALPDEPDIAAHGTPVIATNLWLSAAGLHTWRGRFDRTRVFLDACMQAYATHGHGHVRSMLHANHSELCLWQGQYEQASRWISTELDLLGPTEFTSLLSRLVLQGLRAEAGLTRPADLTRLVGLLEEMSRRPDPPPDAAALIAMSWAELGRIRGDCDPRLWSVAAQQWVKLDMPWPLAYSRWRLAEVLLARRPDQVRRRAGADALAEANAIAARLGAEPLRLGIVALARRTRLLSAVTDRGTAAAHPLLTDREREVAALLRSGATNRRIAQQLFISEKTVSVHVSNILAKLGAANRGEAAAIVHRDGL</sequence>
<keyword evidence="6" id="KW-1185">Reference proteome</keyword>
<dbReference type="InterPro" id="IPR027417">
    <property type="entry name" value="P-loop_NTPase"/>
</dbReference>
<feature type="region of interest" description="Disordered" evidence="3">
    <location>
        <begin position="106"/>
        <end position="142"/>
    </location>
</feature>
<dbReference type="InterPro" id="IPR016032">
    <property type="entry name" value="Sig_transdc_resp-reg_C-effctor"/>
</dbReference>
<gene>
    <name evidence="5" type="ORF">Rhe02_20070</name>
</gene>
<dbReference type="Gene3D" id="3.40.50.300">
    <property type="entry name" value="P-loop containing nucleotide triphosphate hydrolases"/>
    <property type="match status" value="1"/>
</dbReference>
<dbReference type="PROSITE" id="PS00622">
    <property type="entry name" value="HTH_LUXR_1"/>
    <property type="match status" value="1"/>
</dbReference>
<dbReference type="Gene3D" id="1.25.40.10">
    <property type="entry name" value="Tetratricopeptide repeat domain"/>
    <property type="match status" value="1"/>
</dbReference>
<dbReference type="InterPro" id="IPR036388">
    <property type="entry name" value="WH-like_DNA-bd_sf"/>
</dbReference>
<dbReference type="GO" id="GO:0006355">
    <property type="term" value="P:regulation of DNA-templated transcription"/>
    <property type="evidence" value="ECO:0007669"/>
    <property type="project" value="InterPro"/>
</dbReference>
<dbReference type="PROSITE" id="PS50043">
    <property type="entry name" value="HTH_LUXR_2"/>
    <property type="match status" value="1"/>
</dbReference>
<comment type="caution">
    <text evidence="5">The sequence shown here is derived from an EMBL/GenBank/DDBJ whole genome shotgun (WGS) entry which is preliminary data.</text>
</comment>
<dbReference type="SUPFAM" id="SSF48452">
    <property type="entry name" value="TPR-like"/>
    <property type="match status" value="1"/>
</dbReference>
<dbReference type="CDD" id="cd06170">
    <property type="entry name" value="LuxR_C_like"/>
    <property type="match status" value="1"/>
</dbReference>
<dbReference type="GO" id="GO:0004016">
    <property type="term" value="F:adenylate cyclase activity"/>
    <property type="evidence" value="ECO:0007669"/>
    <property type="project" value="TreeGrafter"/>
</dbReference>
<evidence type="ECO:0000313" key="5">
    <source>
        <dbReference type="EMBL" id="GIH03940.1"/>
    </source>
</evidence>
<accession>A0A8J3VEW1</accession>
<proteinExistence type="predicted"/>
<dbReference type="PRINTS" id="PR00038">
    <property type="entry name" value="HTHLUXR"/>
</dbReference>
<dbReference type="Proteomes" id="UP000612899">
    <property type="component" value="Unassembled WGS sequence"/>
</dbReference>
<dbReference type="InterPro" id="IPR041664">
    <property type="entry name" value="AAA_16"/>
</dbReference>
<dbReference type="Pfam" id="PF00196">
    <property type="entry name" value="GerE"/>
    <property type="match status" value="1"/>
</dbReference>
<protein>
    <submittedName>
        <fullName evidence="5">Helix-turn-helix transcriptional regulator</fullName>
    </submittedName>
</protein>
<dbReference type="SMART" id="SM00421">
    <property type="entry name" value="HTH_LUXR"/>
    <property type="match status" value="1"/>
</dbReference>
<name>A0A8J3VEW1_9ACTN</name>
<evidence type="ECO:0000313" key="6">
    <source>
        <dbReference type="Proteomes" id="UP000612899"/>
    </source>
</evidence>
<dbReference type="Gene3D" id="1.10.10.10">
    <property type="entry name" value="Winged helix-like DNA-binding domain superfamily/Winged helix DNA-binding domain"/>
    <property type="match status" value="1"/>
</dbReference>
<evidence type="ECO:0000256" key="2">
    <source>
        <dbReference type="ARBA" id="ARBA00022840"/>
    </source>
</evidence>
<keyword evidence="1" id="KW-0547">Nucleotide-binding</keyword>